<comment type="caution">
    <text evidence="1">The sequence shown here is derived from an EMBL/GenBank/DDBJ whole genome shotgun (WGS) entry which is preliminary data.</text>
</comment>
<dbReference type="EMBL" id="BMAO01020595">
    <property type="protein sequence ID" value="GFQ68518.1"/>
    <property type="molecule type" value="Genomic_DNA"/>
</dbReference>
<dbReference type="PANTHER" id="PTHR47272">
    <property type="entry name" value="DDE_TNP_1_7 DOMAIN-CONTAINING PROTEIN"/>
    <property type="match status" value="1"/>
</dbReference>
<accession>A0A8X6FW74</accession>
<proteinExistence type="predicted"/>
<dbReference type="OrthoDB" id="6717667at2759"/>
<dbReference type="Proteomes" id="UP000887116">
    <property type="component" value="Unassembled WGS sequence"/>
</dbReference>
<evidence type="ECO:0000313" key="1">
    <source>
        <dbReference type="EMBL" id="GFQ68518.1"/>
    </source>
</evidence>
<dbReference type="PANTHER" id="PTHR47272:SF2">
    <property type="entry name" value="PIGGYBAC TRANSPOSABLE ELEMENT-DERIVED PROTEIN 3-LIKE"/>
    <property type="match status" value="1"/>
</dbReference>
<reference evidence="1" key="1">
    <citation type="submission" date="2020-07" db="EMBL/GenBank/DDBJ databases">
        <title>Multicomponent nature underlies the extraordinary mechanical properties of spider dragline silk.</title>
        <authorList>
            <person name="Kono N."/>
            <person name="Nakamura H."/>
            <person name="Mori M."/>
            <person name="Yoshida Y."/>
            <person name="Ohtoshi R."/>
            <person name="Malay A.D."/>
            <person name="Moran D.A.P."/>
            <person name="Tomita M."/>
            <person name="Numata K."/>
            <person name="Arakawa K."/>
        </authorList>
    </citation>
    <scope>NUCLEOTIDE SEQUENCE</scope>
</reference>
<protein>
    <submittedName>
        <fullName evidence="1">PiggyBac transposable element-derived protein 3</fullName>
    </submittedName>
</protein>
<dbReference type="AlphaFoldDB" id="A0A8X6FW74"/>
<name>A0A8X6FW74_TRICU</name>
<evidence type="ECO:0000313" key="2">
    <source>
        <dbReference type="Proteomes" id="UP000887116"/>
    </source>
</evidence>
<keyword evidence="2" id="KW-1185">Reference proteome</keyword>
<sequence length="76" mass="8930">MERCSSVSRRHDDRKSCLVKWKDKTSVLLLSSAFGIKLDGSCKRWAKEQRQRVDVRQPAIVRSYNTYLGRVDIWTD</sequence>
<organism evidence="1 2">
    <name type="scientific">Trichonephila clavata</name>
    <name type="common">Joro spider</name>
    <name type="synonym">Nephila clavata</name>
    <dbReference type="NCBI Taxonomy" id="2740835"/>
    <lineage>
        <taxon>Eukaryota</taxon>
        <taxon>Metazoa</taxon>
        <taxon>Ecdysozoa</taxon>
        <taxon>Arthropoda</taxon>
        <taxon>Chelicerata</taxon>
        <taxon>Arachnida</taxon>
        <taxon>Araneae</taxon>
        <taxon>Araneomorphae</taxon>
        <taxon>Entelegynae</taxon>
        <taxon>Araneoidea</taxon>
        <taxon>Nephilidae</taxon>
        <taxon>Trichonephila</taxon>
    </lineage>
</organism>
<gene>
    <name evidence="1" type="primary">PGBD3_44</name>
    <name evidence="1" type="ORF">TNCT_620521</name>
</gene>